<keyword evidence="3" id="KW-0732">Signal</keyword>
<evidence type="ECO:0000256" key="3">
    <source>
        <dbReference type="SAM" id="SignalP"/>
    </source>
</evidence>
<dbReference type="PROSITE" id="PS51462">
    <property type="entry name" value="NUDIX"/>
    <property type="match status" value="1"/>
</dbReference>
<evidence type="ECO:0000256" key="2">
    <source>
        <dbReference type="ARBA" id="ARBA00022801"/>
    </source>
</evidence>
<dbReference type="Proteomes" id="UP001291926">
    <property type="component" value="Unassembled WGS sequence"/>
</dbReference>
<comment type="caution">
    <text evidence="5">The sequence shown here is derived from an EMBL/GenBank/DDBJ whole genome shotgun (WGS) entry which is preliminary data.</text>
</comment>
<dbReference type="InterPro" id="IPR040618">
    <property type="entry name" value="Pre-Nudix"/>
</dbReference>
<dbReference type="SUPFAM" id="SSF55811">
    <property type="entry name" value="Nudix"/>
    <property type="match status" value="1"/>
</dbReference>
<evidence type="ECO:0000259" key="4">
    <source>
        <dbReference type="PROSITE" id="PS51462"/>
    </source>
</evidence>
<dbReference type="InterPro" id="IPR020084">
    <property type="entry name" value="NUDIX_hydrolase_CS"/>
</dbReference>
<dbReference type="InterPro" id="IPR000086">
    <property type="entry name" value="NUDIX_hydrolase_dom"/>
</dbReference>
<proteinExistence type="inferred from homology"/>
<sequence>MSPLIFIFTAFSLIPASLSIPFIVLHGIGDQCSNRGMKHFTQELSEWSKAKGYCIEIGDGAWDSWFKPLQEQADIVCNKVKELKELQDGYNIVGLSQSTTTEPQNGRIALPTEPQNGRIALTTEPQNGRTALTTEPQNGKIALTTSQMEVNLFSNCCDDAKLVEMINSMIVDHSSLVKLEDIVGPETAKQKLEVNVILPTIRRDFFTGMRKPAKGFLLFGPPGTETTMSMLAQAAAAESEATFFNVPSYSLNVRHLLLTLFSLSEQLEEGARLVHTLFQVALFRKPSVIFIDEIDSIFSASLASEDEDIRMLMSEVRTQFDWVVSNDGVSITVIGATNKPQDLDAGVLRRLGTRIYIPLPDADSRRLFFKQSLIGPAFSLPDTHIERLVEETNGFSVDGLQELCSAASMVAVKELGERFNTTPVRGLKYEDFQRVMPFIRPSLQESFSPRASYSSTSKNATSAIGQQDFLDSCSYIINGTNGSNSSSSLFFENIGVLDACDDEYDGVVVSPEKLPSNPNVFASTLRSSMRHWKIKGKKGVWLKLPIERSDLVPIAVKEGFEYHHAEKSYVMLTYWIPDGPCLLPPNASHHVGVGGFVLNDKDEVLVVQEKHCSPNLLGLWKIPTGFIHENEEIYTGAVREVKEETGIDTEFVEVVSFRHAKNVSFEKSDLFFVCMLRPLSTAIVVDDLEIQAAKWMPLDEFVNQPLIQGDSMFKKIFEMCVARLGKRYCGLSVHQLVSKFDDKLSSLYFNIVEDQDPRCPAK</sequence>
<name>A0ABR0DCG7_9LAMI</name>
<dbReference type="InterPro" id="IPR029058">
    <property type="entry name" value="AB_hydrolase_fold"/>
</dbReference>
<dbReference type="Pfam" id="PF00293">
    <property type="entry name" value="NUDIX"/>
    <property type="match status" value="1"/>
</dbReference>
<comment type="similarity">
    <text evidence="1">Belongs to the Nudix hydrolase family.</text>
</comment>
<dbReference type="Gene3D" id="3.90.79.10">
    <property type="entry name" value="Nucleoside Triphosphate Pyrophosphohydrolase"/>
    <property type="match status" value="1"/>
</dbReference>
<dbReference type="Gene3D" id="3.40.50.300">
    <property type="entry name" value="P-loop containing nucleotide triphosphate hydrolases"/>
    <property type="match status" value="1"/>
</dbReference>
<dbReference type="InterPro" id="IPR003593">
    <property type="entry name" value="AAA+_ATPase"/>
</dbReference>
<evidence type="ECO:0000313" key="6">
    <source>
        <dbReference type="Proteomes" id="UP001291926"/>
    </source>
</evidence>
<dbReference type="InterPro" id="IPR003959">
    <property type="entry name" value="ATPase_AAA_core"/>
</dbReference>
<dbReference type="InterPro" id="IPR015797">
    <property type="entry name" value="NUDIX_hydrolase-like_dom_sf"/>
</dbReference>
<protein>
    <recommendedName>
        <fullName evidence="4">Nudix hydrolase domain-containing protein</fullName>
    </recommendedName>
</protein>
<dbReference type="Pfam" id="PF18290">
    <property type="entry name" value="Nudix_hydro"/>
    <property type="match status" value="1"/>
</dbReference>
<dbReference type="EMBL" id="JAYDYQ010002533">
    <property type="protein sequence ID" value="KAK4486493.1"/>
    <property type="molecule type" value="Genomic_DNA"/>
</dbReference>
<feature type="signal peptide" evidence="3">
    <location>
        <begin position="1"/>
        <end position="19"/>
    </location>
</feature>
<dbReference type="Pfam" id="PF02089">
    <property type="entry name" value="Palm_thioest"/>
    <property type="match status" value="1"/>
</dbReference>
<dbReference type="Gene3D" id="3.40.630.30">
    <property type="match status" value="1"/>
</dbReference>
<accession>A0ABR0DCG7</accession>
<feature type="domain" description="Nudix hydrolase" evidence="4">
    <location>
        <begin position="588"/>
        <end position="719"/>
    </location>
</feature>
<dbReference type="InterPro" id="IPR003293">
    <property type="entry name" value="Nudix_hydrolase6-like"/>
</dbReference>
<dbReference type="SMART" id="SM00382">
    <property type="entry name" value="AAA"/>
    <property type="match status" value="1"/>
</dbReference>
<reference evidence="5 6" key="1">
    <citation type="journal article" date="2023" name="bioRxiv">
        <title>Genome report: Whole genome sequence and annotation of Penstemon davidsonii.</title>
        <authorList>
            <person name="Ostevik K.L."/>
            <person name="Alabady M."/>
            <person name="Zhang M."/>
            <person name="Rausher M.D."/>
        </authorList>
    </citation>
    <scope>NUCLEOTIDE SEQUENCE [LARGE SCALE GENOMIC DNA]</scope>
    <source>
        <strain evidence="5">DNT005</strain>
        <tissue evidence="5">Whole leaf</tissue>
    </source>
</reference>
<dbReference type="SUPFAM" id="SSF52540">
    <property type="entry name" value="P-loop containing nucleoside triphosphate hydrolases"/>
    <property type="match status" value="1"/>
</dbReference>
<dbReference type="Gene3D" id="3.40.50.1820">
    <property type="entry name" value="alpha/beta hydrolase"/>
    <property type="match status" value="1"/>
</dbReference>
<dbReference type="PANTHER" id="PTHR13994:SF13">
    <property type="entry name" value="FI03680P"/>
    <property type="match status" value="1"/>
</dbReference>
<dbReference type="CDD" id="cd04670">
    <property type="entry name" value="NUDIX_ASFGF2_Nudt6"/>
    <property type="match status" value="1"/>
</dbReference>
<dbReference type="InterPro" id="IPR027417">
    <property type="entry name" value="P-loop_NTPase"/>
</dbReference>
<keyword evidence="2" id="KW-0378">Hydrolase</keyword>
<evidence type="ECO:0000313" key="5">
    <source>
        <dbReference type="EMBL" id="KAK4486493.1"/>
    </source>
</evidence>
<dbReference type="SUPFAM" id="SSF53474">
    <property type="entry name" value="alpha/beta-Hydrolases"/>
    <property type="match status" value="1"/>
</dbReference>
<feature type="chain" id="PRO_5047206543" description="Nudix hydrolase domain-containing protein" evidence="3">
    <location>
        <begin position="20"/>
        <end position="762"/>
    </location>
</feature>
<dbReference type="Gene3D" id="1.10.8.60">
    <property type="match status" value="1"/>
</dbReference>
<gene>
    <name evidence="5" type="ORF">RD792_009176</name>
</gene>
<organism evidence="5 6">
    <name type="scientific">Penstemon davidsonii</name>
    <dbReference type="NCBI Taxonomy" id="160366"/>
    <lineage>
        <taxon>Eukaryota</taxon>
        <taxon>Viridiplantae</taxon>
        <taxon>Streptophyta</taxon>
        <taxon>Embryophyta</taxon>
        <taxon>Tracheophyta</taxon>
        <taxon>Spermatophyta</taxon>
        <taxon>Magnoliopsida</taxon>
        <taxon>eudicotyledons</taxon>
        <taxon>Gunneridae</taxon>
        <taxon>Pentapetalae</taxon>
        <taxon>asterids</taxon>
        <taxon>lamiids</taxon>
        <taxon>Lamiales</taxon>
        <taxon>Plantaginaceae</taxon>
        <taxon>Cheloneae</taxon>
        <taxon>Penstemon</taxon>
    </lineage>
</organism>
<keyword evidence="6" id="KW-1185">Reference proteome</keyword>
<dbReference type="PRINTS" id="PR01356">
    <property type="entry name" value="GFGPROTEIN"/>
</dbReference>
<dbReference type="PANTHER" id="PTHR13994">
    <property type="entry name" value="NUDIX HYDROLASE RELATED"/>
    <property type="match status" value="1"/>
</dbReference>
<evidence type="ECO:0000256" key="1">
    <source>
        <dbReference type="ARBA" id="ARBA00005582"/>
    </source>
</evidence>
<dbReference type="Pfam" id="PF00004">
    <property type="entry name" value="AAA"/>
    <property type="match status" value="1"/>
</dbReference>
<dbReference type="PROSITE" id="PS00893">
    <property type="entry name" value="NUDIX_BOX"/>
    <property type="match status" value="1"/>
</dbReference>